<evidence type="ECO:0008006" key="8">
    <source>
        <dbReference type="Google" id="ProtNLM"/>
    </source>
</evidence>
<keyword evidence="3" id="KW-0812">Transmembrane</keyword>
<dbReference type="PANTHER" id="PTHR12147">
    <property type="entry name" value="METALLOPEPTIDASE M28 FAMILY MEMBER"/>
    <property type="match status" value="1"/>
</dbReference>
<comment type="caution">
    <text evidence="6">The sequence shown here is derived from an EMBL/GenBank/DDBJ whole genome shotgun (WGS) entry which is preliminary data.</text>
</comment>
<comment type="cofactor">
    <cofactor evidence="1">
        <name>Zn(2+)</name>
        <dbReference type="ChEBI" id="CHEBI:29105"/>
    </cofactor>
</comment>
<gene>
    <name evidence="6" type="ORF">SEV965_LOCUS25270</name>
</gene>
<dbReference type="Proteomes" id="UP000663889">
    <property type="component" value="Unassembled WGS sequence"/>
</dbReference>
<dbReference type="SUPFAM" id="SSF52025">
    <property type="entry name" value="PA domain"/>
    <property type="match status" value="1"/>
</dbReference>
<dbReference type="InterPro" id="IPR046450">
    <property type="entry name" value="PA_dom_sf"/>
</dbReference>
<dbReference type="SUPFAM" id="SSF53187">
    <property type="entry name" value="Zn-dependent exopeptidases"/>
    <property type="match status" value="1"/>
</dbReference>
<feature type="domain" description="PA" evidence="4">
    <location>
        <begin position="184"/>
        <end position="269"/>
    </location>
</feature>
<feature type="transmembrane region" description="Helical" evidence="3">
    <location>
        <begin position="28"/>
        <end position="55"/>
    </location>
</feature>
<evidence type="ECO:0000259" key="4">
    <source>
        <dbReference type="Pfam" id="PF02225"/>
    </source>
</evidence>
<dbReference type="GO" id="GO:0008235">
    <property type="term" value="F:metalloexopeptidase activity"/>
    <property type="evidence" value="ECO:0007669"/>
    <property type="project" value="InterPro"/>
</dbReference>
<feature type="domain" description="Peptidase M28" evidence="5">
    <location>
        <begin position="298"/>
        <end position="534"/>
    </location>
</feature>
<keyword evidence="3" id="KW-0472">Membrane</keyword>
<evidence type="ECO:0000313" key="6">
    <source>
        <dbReference type="EMBL" id="CAF1281330.1"/>
    </source>
</evidence>
<dbReference type="InterPro" id="IPR045175">
    <property type="entry name" value="M28_fam"/>
</dbReference>
<accession>A0A815CAB6</accession>
<comment type="similarity">
    <text evidence="2">Belongs to the peptidase M28 family. M28B subfamily.</text>
</comment>
<proteinExistence type="inferred from homology"/>
<dbReference type="Pfam" id="PF04389">
    <property type="entry name" value="Peptidase_M28"/>
    <property type="match status" value="1"/>
</dbReference>
<reference evidence="6" key="1">
    <citation type="submission" date="2021-02" db="EMBL/GenBank/DDBJ databases">
        <authorList>
            <person name="Nowell W R."/>
        </authorList>
    </citation>
    <scope>NUCLEOTIDE SEQUENCE</scope>
</reference>
<dbReference type="InterPro" id="IPR003137">
    <property type="entry name" value="PA_domain"/>
</dbReference>
<evidence type="ECO:0000256" key="1">
    <source>
        <dbReference type="ARBA" id="ARBA00001947"/>
    </source>
</evidence>
<evidence type="ECO:0000313" key="7">
    <source>
        <dbReference type="Proteomes" id="UP000663889"/>
    </source>
</evidence>
<dbReference type="CDD" id="cd00538">
    <property type="entry name" value="PA"/>
    <property type="match status" value="1"/>
</dbReference>
<name>A0A815CAB6_9BILA</name>
<dbReference type="EMBL" id="CAJNOU010002020">
    <property type="protein sequence ID" value="CAF1281330.1"/>
    <property type="molecule type" value="Genomic_DNA"/>
</dbReference>
<evidence type="ECO:0000256" key="2">
    <source>
        <dbReference type="ARBA" id="ARBA00005634"/>
    </source>
</evidence>
<dbReference type="GO" id="GO:0006508">
    <property type="term" value="P:proteolysis"/>
    <property type="evidence" value="ECO:0007669"/>
    <property type="project" value="InterPro"/>
</dbReference>
<evidence type="ECO:0000259" key="5">
    <source>
        <dbReference type="Pfam" id="PF04389"/>
    </source>
</evidence>
<sequence length="578" mass="63465">MNNNPVSNEGLSANNNNMILSLNKRVKSLSVCIGIGIILILVTLALAAATLGVVVNRLKDKPIDRPSLDSEYAESIQISDIMMHLNELQNIATNTGGNRAINTIGFNQTLDYINNYLSSHTNFKVATNYFYLRNFILASNPILITSINGTTINRLLSSNLSIAEFYFVQYTRSANFADYVPISVIPNEGCSDNDWLAANPSPNGRVALVKRGDCNFLDKAVLALKYNVAALLFYNDGTSPGRISPIFISLGQNNELPALFLSYTLGQELADAARNPLNNVGVRITISIANESRYPVGNICADTPTGDATQTIVIGGHSDSVPAGPGINDNGSGSAANLGLAVALARLFETSTYEKYKYRVRFCWWGAEEVGLLGSDFHVQQAGISTVVGERLIDYLINLNYDMLGSPNYMFGIYDARTANNNTPAHALPGSHKITNLYREWFIRQNLPWNNTDFSGRSDYGPFLAKGIVAGGLFSGADDMKSLDERNYYDKMLGQGLGGIAGAIHDPCYHRACDSIQNINVFAFEKMVQAAAYVLEYLARQDDLQKWLYPEGRSLGVKNQQSQRKYNSINEYFGLPYS</sequence>
<protein>
    <recommendedName>
        <fullName evidence="8">Aminopeptidase</fullName>
    </recommendedName>
</protein>
<dbReference type="AlphaFoldDB" id="A0A815CAB6"/>
<dbReference type="InterPro" id="IPR007484">
    <property type="entry name" value="Peptidase_M28"/>
</dbReference>
<dbReference type="PANTHER" id="PTHR12147:SF26">
    <property type="entry name" value="PEPTIDASE M28 DOMAIN-CONTAINING PROTEIN"/>
    <property type="match status" value="1"/>
</dbReference>
<dbReference type="Pfam" id="PF02225">
    <property type="entry name" value="PA"/>
    <property type="match status" value="1"/>
</dbReference>
<dbReference type="Gene3D" id="3.40.630.10">
    <property type="entry name" value="Zn peptidases"/>
    <property type="match status" value="1"/>
</dbReference>
<keyword evidence="3" id="KW-1133">Transmembrane helix</keyword>
<organism evidence="6 7">
    <name type="scientific">Rotaria sordida</name>
    <dbReference type="NCBI Taxonomy" id="392033"/>
    <lineage>
        <taxon>Eukaryota</taxon>
        <taxon>Metazoa</taxon>
        <taxon>Spiralia</taxon>
        <taxon>Gnathifera</taxon>
        <taxon>Rotifera</taxon>
        <taxon>Eurotatoria</taxon>
        <taxon>Bdelloidea</taxon>
        <taxon>Philodinida</taxon>
        <taxon>Philodinidae</taxon>
        <taxon>Rotaria</taxon>
    </lineage>
</organism>
<evidence type="ECO:0000256" key="3">
    <source>
        <dbReference type="SAM" id="Phobius"/>
    </source>
</evidence>